<organism evidence="1">
    <name type="scientific">Anguilla anguilla</name>
    <name type="common">European freshwater eel</name>
    <name type="synonym">Muraena anguilla</name>
    <dbReference type="NCBI Taxonomy" id="7936"/>
    <lineage>
        <taxon>Eukaryota</taxon>
        <taxon>Metazoa</taxon>
        <taxon>Chordata</taxon>
        <taxon>Craniata</taxon>
        <taxon>Vertebrata</taxon>
        <taxon>Euteleostomi</taxon>
        <taxon>Actinopterygii</taxon>
        <taxon>Neopterygii</taxon>
        <taxon>Teleostei</taxon>
        <taxon>Anguilliformes</taxon>
        <taxon>Anguillidae</taxon>
        <taxon>Anguilla</taxon>
    </lineage>
</organism>
<accession>A0A0E9US12</accession>
<protein>
    <submittedName>
        <fullName evidence="1">Uncharacterized protein</fullName>
    </submittedName>
</protein>
<evidence type="ECO:0000313" key="1">
    <source>
        <dbReference type="EMBL" id="JAH68541.1"/>
    </source>
</evidence>
<sequence>MCKDRLLMVNWEL</sequence>
<dbReference type="EMBL" id="GBXM01040036">
    <property type="protein sequence ID" value="JAH68541.1"/>
    <property type="molecule type" value="Transcribed_RNA"/>
</dbReference>
<reference evidence="1" key="1">
    <citation type="submission" date="2014-11" db="EMBL/GenBank/DDBJ databases">
        <authorList>
            <person name="Amaro Gonzalez C."/>
        </authorList>
    </citation>
    <scope>NUCLEOTIDE SEQUENCE</scope>
</reference>
<reference evidence="1" key="2">
    <citation type="journal article" date="2015" name="Fish Shellfish Immunol.">
        <title>Early steps in the European eel (Anguilla anguilla)-Vibrio vulnificus interaction in the gills: Role of the RtxA13 toxin.</title>
        <authorList>
            <person name="Callol A."/>
            <person name="Pajuelo D."/>
            <person name="Ebbesson L."/>
            <person name="Teles M."/>
            <person name="MacKenzie S."/>
            <person name="Amaro C."/>
        </authorList>
    </citation>
    <scope>NUCLEOTIDE SEQUENCE</scope>
</reference>
<name>A0A0E9US12_ANGAN</name>
<proteinExistence type="predicted"/>